<keyword evidence="5" id="KW-0862">Zinc</keyword>
<evidence type="ECO:0000256" key="8">
    <source>
        <dbReference type="ARBA" id="ARBA00023163"/>
    </source>
</evidence>
<dbReference type="Pfam" id="PF06573">
    <property type="entry name" value="Churchill"/>
    <property type="match status" value="1"/>
</dbReference>
<keyword evidence="4" id="KW-0479">Metal-binding</keyword>
<keyword evidence="8" id="KW-0804">Transcription</keyword>
<gene>
    <name evidence="9" type="ORF">GOODEAATRI_012969</name>
</gene>
<dbReference type="PANTHER" id="PTHR31931:SF2">
    <property type="entry name" value="PROTEIN CHURCHILL"/>
    <property type="match status" value="1"/>
</dbReference>
<dbReference type="Proteomes" id="UP001476798">
    <property type="component" value="Unassembled WGS sequence"/>
</dbReference>
<proteinExistence type="inferred from homology"/>
<evidence type="ECO:0000256" key="2">
    <source>
        <dbReference type="ARBA" id="ARBA00021000"/>
    </source>
</evidence>
<dbReference type="InterPro" id="IPR038543">
    <property type="entry name" value="Churchill_sf"/>
</dbReference>
<comment type="caution">
    <text evidence="9">The sequence shown here is derived from an EMBL/GenBank/DDBJ whole genome shotgun (WGS) entry which is preliminary data.</text>
</comment>
<dbReference type="EMBL" id="JAHRIO010090812">
    <property type="protein sequence ID" value="MEQ2188237.1"/>
    <property type="molecule type" value="Genomic_DNA"/>
</dbReference>
<evidence type="ECO:0000313" key="9">
    <source>
        <dbReference type="EMBL" id="MEQ2188237.1"/>
    </source>
</evidence>
<dbReference type="Gene3D" id="2.60.40.4240">
    <property type="entry name" value="Transcription activator, Churchill"/>
    <property type="match status" value="1"/>
</dbReference>
<keyword evidence="7" id="KW-0010">Activator</keyword>
<evidence type="ECO:0000313" key="10">
    <source>
        <dbReference type="Proteomes" id="UP001476798"/>
    </source>
</evidence>
<organism evidence="9 10">
    <name type="scientific">Goodea atripinnis</name>
    <dbReference type="NCBI Taxonomy" id="208336"/>
    <lineage>
        <taxon>Eukaryota</taxon>
        <taxon>Metazoa</taxon>
        <taxon>Chordata</taxon>
        <taxon>Craniata</taxon>
        <taxon>Vertebrata</taxon>
        <taxon>Euteleostomi</taxon>
        <taxon>Actinopterygii</taxon>
        <taxon>Neopterygii</taxon>
        <taxon>Teleostei</taxon>
        <taxon>Neoteleostei</taxon>
        <taxon>Acanthomorphata</taxon>
        <taxon>Ovalentaria</taxon>
        <taxon>Atherinomorphae</taxon>
        <taxon>Cyprinodontiformes</taxon>
        <taxon>Goodeidae</taxon>
        <taxon>Goodea</taxon>
    </lineage>
</organism>
<name>A0ABV0PXK5_9TELE</name>
<evidence type="ECO:0000256" key="1">
    <source>
        <dbReference type="ARBA" id="ARBA00009577"/>
    </source>
</evidence>
<sequence length="152" mass="16395">MCNGCVHKEYPDRGNTCLENGSYLMNYLGCANCHQRDFVLISNKATEDDDGEEIVTYDRKAWGVGEPHPTGAHLGSVSCVRMQSSSQFSKGFTLIERSFPSGAEAPLTRPRWGPVLRLSVSRGRGARQARRRAAAPLQSPALAELLSGGGGA</sequence>
<keyword evidence="6" id="KW-0805">Transcription regulation</keyword>
<protein>
    <recommendedName>
        <fullName evidence="2">Protein Churchill</fullName>
    </recommendedName>
</protein>
<reference evidence="9 10" key="1">
    <citation type="submission" date="2021-06" db="EMBL/GenBank/DDBJ databases">
        <authorList>
            <person name="Palmer J.M."/>
        </authorList>
    </citation>
    <scope>NUCLEOTIDE SEQUENCE [LARGE SCALE GENOMIC DNA]</scope>
    <source>
        <strain evidence="9 10">GA_2019</strain>
        <tissue evidence="9">Muscle</tissue>
    </source>
</reference>
<evidence type="ECO:0000256" key="6">
    <source>
        <dbReference type="ARBA" id="ARBA00023015"/>
    </source>
</evidence>
<dbReference type="InterPro" id="IPR009508">
    <property type="entry name" value="Transcrpt_activator_Churchill"/>
</dbReference>
<keyword evidence="3" id="KW-0217">Developmental protein</keyword>
<evidence type="ECO:0000256" key="7">
    <source>
        <dbReference type="ARBA" id="ARBA00023159"/>
    </source>
</evidence>
<evidence type="ECO:0000256" key="5">
    <source>
        <dbReference type="ARBA" id="ARBA00022833"/>
    </source>
</evidence>
<evidence type="ECO:0000256" key="3">
    <source>
        <dbReference type="ARBA" id="ARBA00022473"/>
    </source>
</evidence>
<evidence type="ECO:0000256" key="4">
    <source>
        <dbReference type="ARBA" id="ARBA00022723"/>
    </source>
</evidence>
<dbReference type="PANTHER" id="PTHR31931">
    <property type="entry name" value="PROTEIN CHURCHILL"/>
    <property type="match status" value="1"/>
</dbReference>
<comment type="similarity">
    <text evidence="1">Belongs to the Churchill family.</text>
</comment>
<accession>A0ABV0PXK5</accession>
<keyword evidence="10" id="KW-1185">Reference proteome</keyword>